<dbReference type="EMBL" id="CP017147">
    <property type="protein sequence ID" value="AOO81732.1"/>
    <property type="molecule type" value="Genomic_DNA"/>
</dbReference>
<evidence type="ECO:0000256" key="1">
    <source>
        <dbReference type="SAM" id="MobiDB-lite"/>
    </source>
</evidence>
<gene>
    <name evidence="3" type="ORF">BHK69_15875</name>
</gene>
<feature type="transmembrane region" description="Helical" evidence="2">
    <location>
        <begin position="33"/>
        <end position="54"/>
    </location>
</feature>
<proteinExistence type="predicted"/>
<keyword evidence="2" id="KW-0472">Membrane</keyword>
<feature type="region of interest" description="Disordered" evidence="1">
    <location>
        <begin position="58"/>
        <end position="91"/>
    </location>
</feature>
<keyword evidence="2" id="KW-0812">Transmembrane</keyword>
<organism evidence="3 4">
    <name type="scientific">Bosea vaviloviae</name>
    <dbReference type="NCBI Taxonomy" id="1526658"/>
    <lineage>
        <taxon>Bacteria</taxon>
        <taxon>Pseudomonadati</taxon>
        <taxon>Pseudomonadota</taxon>
        <taxon>Alphaproteobacteria</taxon>
        <taxon>Hyphomicrobiales</taxon>
        <taxon>Boseaceae</taxon>
        <taxon>Bosea</taxon>
    </lineage>
</organism>
<reference evidence="3 4" key="1">
    <citation type="journal article" date="2015" name="Antonie Van Leeuwenhoek">
        <title>Bosea vaviloviae sp. nov., a new species of slow-growing rhizobia isolated from nodules of the relict species Vavilovia formosa (Stev.) Fed.</title>
        <authorList>
            <person name="Safronova V.I."/>
            <person name="Kuznetsova I.G."/>
            <person name="Sazanova A.L."/>
            <person name="Kimeklis A.K."/>
            <person name="Belimov A.A."/>
            <person name="Andronov E.E."/>
            <person name="Pinaev A.G."/>
            <person name="Chizhevskaya E.P."/>
            <person name="Pukhaev A.R."/>
            <person name="Popov K.P."/>
            <person name="Willems A."/>
            <person name="Tikhonovich I.A."/>
        </authorList>
    </citation>
    <scope>NUCLEOTIDE SEQUENCE [LARGE SCALE GENOMIC DNA]</scope>
    <source>
        <strain evidence="3 4">Vaf18</strain>
    </source>
</reference>
<sequence length="91" mass="10495">MRALLKAHPWIVSFLAVWAGIMSANLMRPYPRLFWTIVAIEAGAVLAYFVWLFWPPPRVGKSPEARPRPLFEDERPERRITTPAKHGKGQE</sequence>
<dbReference type="Proteomes" id="UP000094969">
    <property type="component" value="Chromosome"/>
</dbReference>
<dbReference type="AlphaFoldDB" id="A0A1D7U313"/>
<evidence type="ECO:0000313" key="3">
    <source>
        <dbReference type="EMBL" id="AOO81732.1"/>
    </source>
</evidence>
<feature type="compositionally biased region" description="Basic and acidic residues" evidence="1">
    <location>
        <begin position="61"/>
        <end position="80"/>
    </location>
</feature>
<keyword evidence="2" id="KW-1133">Transmembrane helix</keyword>
<accession>A0A1D7U313</accession>
<evidence type="ECO:0000256" key="2">
    <source>
        <dbReference type="SAM" id="Phobius"/>
    </source>
</evidence>
<keyword evidence="4" id="KW-1185">Reference proteome</keyword>
<protein>
    <submittedName>
        <fullName evidence="3">Uncharacterized protein</fullName>
    </submittedName>
</protein>
<dbReference type="KEGG" id="bvv:BHK69_15875"/>
<dbReference type="RefSeq" id="WP_069690943.1">
    <property type="nucleotide sequence ID" value="NZ_CP017147.1"/>
</dbReference>
<feature type="transmembrane region" description="Helical" evidence="2">
    <location>
        <begin position="7"/>
        <end position="27"/>
    </location>
</feature>
<name>A0A1D7U313_9HYPH</name>
<evidence type="ECO:0000313" key="4">
    <source>
        <dbReference type="Proteomes" id="UP000094969"/>
    </source>
</evidence>